<name>A0A833VVI2_PHYIN</name>
<organism evidence="1 2">
    <name type="scientific">Phytophthora infestans</name>
    <name type="common">Potato late blight agent</name>
    <name type="synonym">Botrytis infestans</name>
    <dbReference type="NCBI Taxonomy" id="4787"/>
    <lineage>
        <taxon>Eukaryota</taxon>
        <taxon>Sar</taxon>
        <taxon>Stramenopiles</taxon>
        <taxon>Oomycota</taxon>
        <taxon>Peronosporomycetes</taxon>
        <taxon>Peronosporales</taxon>
        <taxon>Peronosporaceae</taxon>
        <taxon>Phytophthora</taxon>
    </lineage>
</organism>
<sequence>MGLNSLDLCFYNFYTRFGFPFTESPGCARRSPNSCTGTSCNYVDFSLAKLQTDRIAVFIAENENCGDGEQAAIVAGGFAAKSLANSQVSYRMVRYRKMDLELKVKFHEQVLGKCWLSEQRGEPADEKTRSTSTRRIIAYLKVIDDAVRALKWARCAREHGWHDGRWFQPGVSCYHVGKQCRRRKRISSECFTKTHDDDVPNPASDTCINAKIKPQVGHTTSTTHVG</sequence>
<reference evidence="1" key="1">
    <citation type="submission" date="2020-04" db="EMBL/GenBank/DDBJ databases">
        <title>Hybrid Assembly of Korean Phytophthora infestans isolates.</title>
        <authorList>
            <person name="Prokchorchik M."/>
            <person name="Lee Y."/>
            <person name="Seo J."/>
            <person name="Cho J.-H."/>
            <person name="Park Y.-E."/>
            <person name="Jang D.-C."/>
            <person name="Im J.-S."/>
            <person name="Choi J.-G."/>
            <person name="Park H.-J."/>
            <person name="Lee G.-B."/>
            <person name="Lee Y.-G."/>
            <person name="Hong S.-Y."/>
            <person name="Cho K."/>
            <person name="Sohn K.H."/>
        </authorList>
    </citation>
    <scope>NUCLEOTIDE SEQUENCE</scope>
    <source>
        <strain evidence="1">KR_1_A1</strain>
    </source>
</reference>
<evidence type="ECO:0000313" key="2">
    <source>
        <dbReference type="Proteomes" id="UP000602510"/>
    </source>
</evidence>
<dbReference type="Proteomes" id="UP000602510">
    <property type="component" value="Unassembled WGS sequence"/>
</dbReference>
<evidence type="ECO:0000313" key="1">
    <source>
        <dbReference type="EMBL" id="KAF4030499.1"/>
    </source>
</evidence>
<keyword evidence="2" id="KW-1185">Reference proteome</keyword>
<proteinExistence type="predicted"/>
<dbReference type="AlphaFoldDB" id="A0A833VVI2"/>
<protein>
    <submittedName>
        <fullName evidence="1">Uncharacterized protein</fullName>
    </submittedName>
</protein>
<comment type="caution">
    <text evidence="1">The sequence shown here is derived from an EMBL/GenBank/DDBJ whole genome shotgun (WGS) entry which is preliminary data.</text>
</comment>
<dbReference type="EMBL" id="WSZM01000673">
    <property type="protein sequence ID" value="KAF4030499.1"/>
    <property type="molecule type" value="Genomic_DNA"/>
</dbReference>
<accession>A0A833VVI2</accession>
<gene>
    <name evidence="1" type="ORF">GN244_ATG17710</name>
</gene>